<dbReference type="RefSeq" id="WP_227991466.1">
    <property type="nucleotide sequence ID" value="NZ_CM020866.1"/>
</dbReference>
<feature type="region of interest" description="Disordered" evidence="1">
    <location>
        <begin position="1"/>
        <end position="51"/>
    </location>
</feature>
<protein>
    <submittedName>
        <fullName evidence="2">Uncharacterized protein</fullName>
    </submittedName>
</protein>
<evidence type="ECO:0000256" key="1">
    <source>
        <dbReference type="SAM" id="MobiDB-lite"/>
    </source>
</evidence>
<dbReference type="EMBL" id="JTLV02000001">
    <property type="protein sequence ID" value="PQM31327.1"/>
    <property type="molecule type" value="Genomic_DNA"/>
</dbReference>
<organism evidence="2 3">
    <name type="scientific">Spiroplasma poulsonii</name>
    <dbReference type="NCBI Taxonomy" id="2138"/>
    <lineage>
        <taxon>Bacteria</taxon>
        <taxon>Bacillati</taxon>
        <taxon>Mycoplasmatota</taxon>
        <taxon>Mollicutes</taxon>
        <taxon>Entomoplasmatales</taxon>
        <taxon>Spiroplasmataceae</taxon>
        <taxon>Spiroplasma</taxon>
    </lineage>
</organism>
<feature type="region of interest" description="Disordered" evidence="1">
    <location>
        <begin position="127"/>
        <end position="146"/>
    </location>
</feature>
<dbReference type="Proteomes" id="UP000031565">
    <property type="component" value="Unassembled WGS sequence"/>
</dbReference>
<feature type="compositionally biased region" description="Polar residues" evidence="1">
    <location>
        <begin position="34"/>
        <end position="43"/>
    </location>
</feature>
<evidence type="ECO:0000313" key="2">
    <source>
        <dbReference type="EMBL" id="PQM31327.1"/>
    </source>
</evidence>
<accession>A0A2P6FCZ6</accession>
<comment type="caution">
    <text evidence="2">The sequence shown here is derived from an EMBL/GenBank/DDBJ whole genome shotgun (WGS) entry which is preliminary data.</text>
</comment>
<feature type="compositionally biased region" description="Basic and acidic residues" evidence="1">
    <location>
        <begin position="127"/>
        <end position="137"/>
    </location>
</feature>
<name>A0A2P6FCZ6_9MOLU</name>
<keyword evidence="3" id="KW-1185">Reference proteome</keyword>
<gene>
    <name evidence="2" type="ORF">SMSRO_SF011440</name>
</gene>
<sequence>MGCQNPLPTIPNPEITSEDDKDQNKEPIYATVLPKSQRNKQNNVPPPRPLKKLSLLVPNTHLGELSDNLPETILERVILLNTDINLDEVTLHDITHNLAIISSNQNSNRYYGRVIVEFTLNNTETKTIKKEENKPDSNSDSDNSNGINKLVSKFNRLCSNDEANNLNPKKVLTETTRGGRLQAGDTYLGTNNGVYLKHEYGQIDKFDGLAFPIIAIELDNNGGMARVFWTNFI</sequence>
<dbReference type="AlphaFoldDB" id="A0A2P6FCZ6"/>
<reference evidence="2 3" key="1">
    <citation type="journal article" date="2015" name="MBio">
        <title>Genome sequence of the Drosophila melanogaster male-killing Spiroplasma strain MSRO endosymbiont.</title>
        <authorList>
            <person name="Paredes J.C."/>
            <person name="Herren J.K."/>
            <person name="Schupfer F."/>
            <person name="Marin R."/>
            <person name="Claverol S."/>
            <person name="Kuo C.H."/>
            <person name="Lemaitre B."/>
            <person name="Beven L."/>
        </authorList>
    </citation>
    <scope>NUCLEOTIDE SEQUENCE [LARGE SCALE GENOMIC DNA]</scope>
    <source>
        <strain evidence="2 3">MSRO</strain>
    </source>
</reference>
<evidence type="ECO:0000313" key="3">
    <source>
        <dbReference type="Proteomes" id="UP000031565"/>
    </source>
</evidence>
<proteinExistence type="predicted"/>